<accession>A0A926DLL1</accession>
<feature type="binding site" evidence="10">
    <location>
        <position position="167"/>
    </location>
    <ligand>
        <name>UDP-N-acetyl-alpha-D-glucosamine</name>
        <dbReference type="ChEBI" id="CHEBI:57705"/>
    </ligand>
</feature>
<evidence type="ECO:0000256" key="1">
    <source>
        <dbReference type="ARBA" id="ARBA00022475"/>
    </source>
</evidence>
<evidence type="ECO:0000256" key="7">
    <source>
        <dbReference type="ARBA" id="ARBA00023136"/>
    </source>
</evidence>
<comment type="catalytic activity">
    <reaction evidence="10">
        <text>di-trans,octa-cis-undecaprenyl diphospho-N-acetyl-alpha-D-muramoyl-L-alanyl-D-glutamyl-meso-2,6-diaminopimeloyl-D-alanyl-D-alanine + UDP-N-acetyl-alpha-D-glucosamine = di-trans,octa-cis-undecaprenyl diphospho-[N-acetyl-alpha-D-glucosaminyl-(1-&gt;4)]-N-acetyl-alpha-D-muramoyl-L-alanyl-D-glutamyl-meso-2,6-diaminopimeloyl-D-alanyl-D-alanine + UDP + H(+)</text>
        <dbReference type="Rhea" id="RHEA:31227"/>
        <dbReference type="ChEBI" id="CHEBI:15378"/>
        <dbReference type="ChEBI" id="CHEBI:57705"/>
        <dbReference type="ChEBI" id="CHEBI:58223"/>
        <dbReference type="ChEBI" id="CHEBI:61387"/>
        <dbReference type="ChEBI" id="CHEBI:61388"/>
        <dbReference type="EC" id="2.4.1.227"/>
    </reaction>
</comment>
<feature type="binding site" evidence="10">
    <location>
        <position position="296"/>
    </location>
    <ligand>
        <name>UDP-N-acetyl-alpha-D-glucosamine</name>
        <dbReference type="ChEBI" id="CHEBI:57705"/>
    </ligand>
</feature>
<keyword evidence="2 10" id="KW-0132">Cell division</keyword>
<evidence type="ECO:0000256" key="8">
    <source>
        <dbReference type="ARBA" id="ARBA00023306"/>
    </source>
</evidence>
<dbReference type="CDD" id="cd03785">
    <property type="entry name" value="GT28_MurG"/>
    <property type="match status" value="1"/>
</dbReference>
<dbReference type="GO" id="GO:0051301">
    <property type="term" value="P:cell division"/>
    <property type="evidence" value="ECO:0007669"/>
    <property type="project" value="UniProtKB-KW"/>
</dbReference>
<feature type="binding site" evidence="10">
    <location>
        <position position="123"/>
    </location>
    <ligand>
        <name>UDP-N-acetyl-alpha-D-glucosamine</name>
        <dbReference type="ChEBI" id="CHEBI:57705"/>
    </ligand>
</feature>
<dbReference type="GO" id="GO:0050511">
    <property type="term" value="F:undecaprenyldiphospho-muramoylpentapeptide beta-N-acetylglucosaminyltransferase activity"/>
    <property type="evidence" value="ECO:0007669"/>
    <property type="project" value="UniProtKB-UniRule"/>
</dbReference>
<dbReference type="InterPro" id="IPR007235">
    <property type="entry name" value="Glyco_trans_28_C"/>
</dbReference>
<feature type="binding site" evidence="10">
    <location>
        <position position="251"/>
    </location>
    <ligand>
        <name>UDP-N-acetyl-alpha-D-glucosamine</name>
        <dbReference type="ChEBI" id="CHEBI:57705"/>
    </ligand>
</feature>
<dbReference type="HAMAP" id="MF_00033">
    <property type="entry name" value="MurG"/>
    <property type="match status" value="1"/>
</dbReference>
<keyword evidence="6 10" id="KW-0573">Peptidoglycan synthesis</keyword>
<evidence type="ECO:0000256" key="6">
    <source>
        <dbReference type="ARBA" id="ARBA00022984"/>
    </source>
</evidence>
<dbReference type="GO" id="GO:0071555">
    <property type="term" value="P:cell wall organization"/>
    <property type="evidence" value="ECO:0007669"/>
    <property type="project" value="UniProtKB-KW"/>
</dbReference>
<keyword evidence="3 10" id="KW-0328">Glycosyltransferase</keyword>
<comment type="pathway">
    <text evidence="10">Cell wall biogenesis; peptidoglycan biosynthesis.</text>
</comment>
<evidence type="ECO:0000256" key="2">
    <source>
        <dbReference type="ARBA" id="ARBA00022618"/>
    </source>
</evidence>
<dbReference type="Proteomes" id="UP000611762">
    <property type="component" value="Unassembled WGS sequence"/>
</dbReference>
<dbReference type="Pfam" id="PF03033">
    <property type="entry name" value="Glyco_transf_28"/>
    <property type="match status" value="1"/>
</dbReference>
<keyword evidence="14" id="KW-1185">Reference proteome</keyword>
<evidence type="ECO:0000256" key="4">
    <source>
        <dbReference type="ARBA" id="ARBA00022679"/>
    </source>
</evidence>
<dbReference type="EMBL" id="JACRSU010000001">
    <property type="protein sequence ID" value="MBC8540253.1"/>
    <property type="molecule type" value="Genomic_DNA"/>
</dbReference>
<dbReference type="GO" id="GO:0009252">
    <property type="term" value="P:peptidoglycan biosynthetic process"/>
    <property type="evidence" value="ECO:0007669"/>
    <property type="project" value="UniProtKB-UniRule"/>
</dbReference>
<evidence type="ECO:0000313" key="14">
    <source>
        <dbReference type="Proteomes" id="UP000611762"/>
    </source>
</evidence>
<gene>
    <name evidence="10 13" type="primary">murG</name>
    <name evidence="13" type="ORF">H8698_04610</name>
</gene>
<keyword evidence="5 10" id="KW-0133">Cell shape</keyword>
<evidence type="ECO:0000259" key="12">
    <source>
        <dbReference type="Pfam" id="PF04101"/>
    </source>
</evidence>
<dbReference type="PANTHER" id="PTHR21015">
    <property type="entry name" value="UDP-N-ACETYLGLUCOSAMINE--N-ACETYLMURAMYL-(PENTAPEPTIDE) PYROPHOSPHORYL-UNDECAPRENOL N-ACETYLGLUCOSAMINE TRANSFERASE 1"/>
    <property type="match status" value="1"/>
</dbReference>
<dbReference type="Gene3D" id="3.40.50.2000">
    <property type="entry name" value="Glycogen Phosphorylase B"/>
    <property type="match status" value="2"/>
</dbReference>
<dbReference type="SUPFAM" id="SSF53756">
    <property type="entry name" value="UDP-Glycosyltransferase/glycogen phosphorylase"/>
    <property type="match status" value="1"/>
</dbReference>
<proteinExistence type="inferred from homology"/>
<dbReference type="RefSeq" id="WP_177679629.1">
    <property type="nucleotide sequence ID" value="NZ_JACRSU010000001.1"/>
</dbReference>
<name>A0A926DLL1_9FIRM</name>
<evidence type="ECO:0000256" key="3">
    <source>
        <dbReference type="ARBA" id="ARBA00022676"/>
    </source>
</evidence>
<organism evidence="13 14">
    <name type="scientific">Congzhengia minquanensis</name>
    <dbReference type="NCBI Taxonomy" id="2763657"/>
    <lineage>
        <taxon>Bacteria</taxon>
        <taxon>Bacillati</taxon>
        <taxon>Bacillota</taxon>
        <taxon>Clostridia</taxon>
        <taxon>Eubacteriales</taxon>
        <taxon>Oscillospiraceae</taxon>
        <taxon>Congzhengia</taxon>
    </lineage>
</organism>
<dbReference type="GO" id="GO:0005886">
    <property type="term" value="C:plasma membrane"/>
    <property type="evidence" value="ECO:0007669"/>
    <property type="project" value="UniProtKB-SubCell"/>
</dbReference>
<evidence type="ECO:0000259" key="11">
    <source>
        <dbReference type="Pfam" id="PF03033"/>
    </source>
</evidence>
<protein>
    <recommendedName>
        <fullName evidence="10">UDP-N-acetylglucosamine--N-acetylmuramyl-(pentapeptide) pyrophosphoryl-undecaprenol N-acetylglucosamine transferase</fullName>
        <ecNumber evidence="10">2.4.1.227</ecNumber>
    </recommendedName>
    <alternativeName>
        <fullName evidence="10">Undecaprenyl-PP-MurNAc-pentapeptide-UDPGlcNAc GlcNAc transferase</fullName>
    </alternativeName>
</protein>
<dbReference type="GO" id="GO:0008360">
    <property type="term" value="P:regulation of cell shape"/>
    <property type="evidence" value="ECO:0007669"/>
    <property type="project" value="UniProtKB-KW"/>
</dbReference>
<reference evidence="13" key="1">
    <citation type="submission" date="2020-08" db="EMBL/GenBank/DDBJ databases">
        <title>Genome public.</title>
        <authorList>
            <person name="Liu C."/>
            <person name="Sun Q."/>
        </authorList>
    </citation>
    <scope>NUCLEOTIDE SEQUENCE</scope>
    <source>
        <strain evidence="13">H8</strain>
    </source>
</reference>
<comment type="subcellular location">
    <subcellularLocation>
        <location evidence="10">Cell membrane</location>
        <topology evidence="10">Peripheral membrane protein</topology>
        <orientation evidence="10">Cytoplasmic side</orientation>
    </subcellularLocation>
</comment>
<sequence>MKVLISGGGTAGHINPAIAIAKRMKKEYGAEILFVGKETGLEKTLVPKEGFDIKYIDVEGLVRKLTLKNVTVALKYLRAIGDAKRMIREFSPDVVVGTGGYVCAPVLSAAHSLKIPVLVHEQNVFPGMTVKMAARFADCVAVSFEDTISYVSEKAKKVCVLTGNPLRENMLDLSYEEARKTLGIDGRPFIVTVGGSLGARTINEALVEIVNCLDNVEFRLLGGTGERFFDEVNEKIDKSKLGDNIAIVPYIYNMDVVLPAADLVIARSGAITVSELCALGRPSVLIPSPNVTHNHQEYNAKSIADRGAAVMICERDIQNNIVSDTVKSLIINQEKRMQMSKEAKKLAITDGTKRICDIVAELARK</sequence>
<dbReference type="GO" id="GO:0005975">
    <property type="term" value="P:carbohydrate metabolic process"/>
    <property type="evidence" value="ECO:0007669"/>
    <property type="project" value="InterPro"/>
</dbReference>
<comment type="caution">
    <text evidence="10">Lacks conserved residue(s) required for the propagation of feature annotation.</text>
</comment>
<feature type="binding site" evidence="10">
    <location>
        <position position="196"/>
    </location>
    <ligand>
        <name>UDP-N-acetyl-alpha-D-glucosamine</name>
        <dbReference type="ChEBI" id="CHEBI:57705"/>
    </ligand>
</feature>
<evidence type="ECO:0000313" key="13">
    <source>
        <dbReference type="EMBL" id="MBC8540253.1"/>
    </source>
</evidence>
<keyword evidence="4 10" id="KW-0808">Transferase</keyword>
<dbReference type="InterPro" id="IPR004276">
    <property type="entry name" value="GlycoTrans_28_N"/>
</dbReference>
<comment type="function">
    <text evidence="10">Cell wall formation. Catalyzes the transfer of a GlcNAc subunit on undecaprenyl-pyrophosphoryl-MurNAc-pentapeptide (lipid intermediate I) to form undecaprenyl-pyrophosphoryl-MurNAc-(pentapeptide)GlcNAc (lipid intermediate II).</text>
</comment>
<comment type="similarity">
    <text evidence="10">Belongs to the glycosyltransferase 28 family. MurG subfamily.</text>
</comment>
<keyword evidence="7 10" id="KW-0472">Membrane</keyword>
<dbReference type="PANTHER" id="PTHR21015:SF22">
    <property type="entry name" value="GLYCOSYLTRANSFERASE"/>
    <property type="match status" value="1"/>
</dbReference>
<keyword evidence="8 10" id="KW-0131">Cell cycle</keyword>
<feature type="domain" description="Glycosyltransferase family 28 N-terminal" evidence="11">
    <location>
        <begin position="3"/>
        <end position="141"/>
    </location>
</feature>
<dbReference type="NCBIfam" id="TIGR01133">
    <property type="entry name" value="murG"/>
    <property type="match status" value="1"/>
</dbReference>
<dbReference type="InterPro" id="IPR006009">
    <property type="entry name" value="GlcNAc_MurG"/>
</dbReference>
<evidence type="ECO:0000256" key="9">
    <source>
        <dbReference type="ARBA" id="ARBA00023316"/>
    </source>
</evidence>
<evidence type="ECO:0000256" key="10">
    <source>
        <dbReference type="HAMAP-Rule" id="MF_00033"/>
    </source>
</evidence>
<keyword evidence="9 10" id="KW-0961">Cell wall biogenesis/degradation</keyword>
<feature type="domain" description="Glycosyl transferase family 28 C-terminal" evidence="12">
    <location>
        <begin position="190"/>
        <end position="354"/>
    </location>
</feature>
<comment type="caution">
    <text evidence="13">The sequence shown here is derived from an EMBL/GenBank/DDBJ whole genome shotgun (WGS) entry which is preliminary data.</text>
</comment>
<dbReference type="EC" id="2.4.1.227" evidence="10"/>
<dbReference type="AlphaFoldDB" id="A0A926DLL1"/>
<dbReference type="Pfam" id="PF04101">
    <property type="entry name" value="Glyco_tran_28_C"/>
    <property type="match status" value="1"/>
</dbReference>
<evidence type="ECO:0000256" key="5">
    <source>
        <dbReference type="ARBA" id="ARBA00022960"/>
    </source>
</evidence>
<feature type="binding site" evidence="10">
    <location>
        <begin position="10"/>
        <end position="12"/>
    </location>
    <ligand>
        <name>UDP-N-acetyl-alpha-D-glucosamine</name>
        <dbReference type="ChEBI" id="CHEBI:57705"/>
    </ligand>
</feature>
<keyword evidence="1 10" id="KW-1003">Cell membrane</keyword>